<keyword evidence="1" id="KW-0472">Membrane</keyword>
<feature type="transmembrane region" description="Helical" evidence="1">
    <location>
        <begin position="12"/>
        <end position="30"/>
    </location>
</feature>
<evidence type="ECO:0000313" key="2">
    <source>
        <dbReference type="EMBL" id="OGG07238.1"/>
    </source>
</evidence>
<comment type="caution">
    <text evidence="2">The sequence shown here is derived from an EMBL/GenBank/DDBJ whole genome shotgun (WGS) entry which is preliminary data.</text>
</comment>
<evidence type="ECO:0000313" key="3">
    <source>
        <dbReference type="Proteomes" id="UP000178681"/>
    </source>
</evidence>
<proteinExistence type="predicted"/>
<feature type="transmembrane region" description="Helical" evidence="1">
    <location>
        <begin position="36"/>
        <end position="57"/>
    </location>
</feature>
<evidence type="ECO:0000256" key="1">
    <source>
        <dbReference type="SAM" id="Phobius"/>
    </source>
</evidence>
<keyword evidence="1" id="KW-1133">Transmembrane helix</keyword>
<dbReference type="AlphaFoldDB" id="A0A1F5Z454"/>
<gene>
    <name evidence="2" type="ORF">A2872_03335</name>
</gene>
<name>A0A1F5Z454_9BACT</name>
<keyword evidence="1" id="KW-0812">Transmembrane</keyword>
<sequence>MEGEANKLIKLLPLTLVMGAVVIGFTALLRGVSWNLLLIFAGLLVGLPILDLDKVLAKAIGTRDDVFHLFALYPIFFFLAIFVITASGSYFGRGMVLSMMLHSTLGFTETFQKRVGFGLLGLVSLLAIFS</sequence>
<organism evidence="2 3">
    <name type="scientific">Candidatus Gottesmanbacteria bacterium RIFCSPHIGHO2_01_FULL_42_12</name>
    <dbReference type="NCBI Taxonomy" id="1798377"/>
    <lineage>
        <taxon>Bacteria</taxon>
        <taxon>Candidatus Gottesmaniibacteriota</taxon>
    </lineage>
</organism>
<accession>A0A1F5Z454</accession>
<feature type="transmembrane region" description="Helical" evidence="1">
    <location>
        <begin position="69"/>
        <end position="91"/>
    </location>
</feature>
<dbReference type="EMBL" id="MFJG01000010">
    <property type="protein sequence ID" value="OGG07238.1"/>
    <property type="molecule type" value="Genomic_DNA"/>
</dbReference>
<protein>
    <submittedName>
        <fullName evidence="2">Uncharacterized protein</fullName>
    </submittedName>
</protein>
<reference evidence="2 3" key="1">
    <citation type="journal article" date="2016" name="Nat. Commun.">
        <title>Thousands of microbial genomes shed light on interconnected biogeochemical processes in an aquifer system.</title>
        <authorList>
            <person name="Anantharaman K."/>
            <person name="Brown C.T."/>
            <person name="Hug L.A."/>
            <person name="Sharon I."/>
            <person name="Castelle C.J."/>
            <person name="Probst A.J."/>
            <person name="Thomas B.C."/>
            <person name="Singh A."/>
            <person name="Wilkins M.J."/>
            <person name="Karaoz U."/>
            <person name="Brodie E.L."/>
            <person name="Williams K.H."/>
            <person name="Hubbard S.S."/>
            <person name="Banfield J.F."/>
        </authorList>
    </citation>
    <scope>NUCLEOTIDE SEQUENCE [LARGE SCALE GENOMIC DNA]</scope>
</reference>
<dbReference type="Proteomes" id="UP000178681">
    <property type="component" value="Unassembled WGS sequence"/>
</dbReference>
<dbReference type="STRING" id="1798377.A2872_03335"/>